<dbReference type="EMBL" id="JBBMEW010000029">
    <property type="protein sequence ID" value="MEQ2529179.1"/>
    <property type="molecule type" value="Genomic_DNA"/>
</dbReference>
<comment type="caution">
    <text evidence="1">The sequence shown here is derived from an EMBL/GenBank/DDBJ whole genome shotgun (WGS) entry which is preliminary data.</text>
</comment>
<sequence length="45" mass="5504">MENIDLEREELIGWCSLLSSYKEEYFERKTLEELREVYKDLSDNS</sequence>
<organism evidence="1 2">
    <name type="scientific">Robertmurraya yapensis</name>
    <name type="common">ex Hitch et al 2024</name>
    <dbReference type="NCBI Taxonomy" id="3133160"/>
    <lineage>
        <taxon>Bacteria</taxon>
        <taxon>Bacillati</taxon>
        <taxon>Bacillota</taxon>
        <taxon>Bacilli</taxon>
        <taxon>Bacillales</taxon>
        <taxon>Bacillaceae</taxon>
        <taxon>Robertmurraya</taxon>
    </lineage>
</organism>
<dbReference type="Proteomes" id="UP001439875">
    <property type="component" value="Unassembled WGS sequence"/>
</dbReference>
<proteinExistence type="predicted"/>
<gene>
    <name evidence="1" type="ORF">WMO40_21120</name>
</gene>
<protein>
    <submittedName>
        <fullName evidence="1">Uncharacterized protein</fullName>
    </submittedName>
</protein>
<accession>A0ACC6SJI6</accession>
<evidence type="ECO:0000313" key="1">
    <source>
        <dbReference type="EMBL" id="MEQ2529179.1"/>
    </source>
</evidence>
<keyword evidence="2" id="KW-1185">Reference proteome</keyword>
<name>A0ACC6SJI6_9BACI</name>
<reference evidence="1" key="1">
    <citation type="submission" date="2024-03" db="EMBL/GenBank/DDBJ databases">
        <title>Human intestinal bacterial collection.</title>
        <authorList>
            <person name="Pauvert C."/>
            <person name="Hitch T.C.A."/>
            <person name="Clavel T."/>
        </authorList>
    </citation>
    <scope>NUCLEOTIDE SEQUENCE</scope>
    <source>
        <strain evidence="1">CLA-AA-H227</strain>
    </source>
</reference>
<evidence type="ECO:0000313" key="2">
    <source>
        <dbReference type="Proteomes" id="UP001439875"/>
    </source>
</evidence>